<evidence type="ECO:0000313" key="12">
    <source>
        <dbReference type="Proteomes" id="UP000623467"/>
    </source>
</evidence>
<dbReference type="GO" id="GO:0061578">
    <property type="term" value="F:K63-linked deubiquitinase activity"/>
    <property type="evidence" value="ECO:0007669"/>
    <property type="project" value="InterPro"/>
</dbReference>
<evidence type="ECO:0000256" key="7">
    <source>
        <dbReference type="ARBA" id="ARBA00022833"/>
    </source>
</evidence>
<dbReference type="EMBL" id="JACAZH010000001">
    <property type="protein sequence ID" value="KAF7378315.1"/>
    <property type="molecule type" value="Genomic_DNA"/>
</dbReference>
<comment type="caution">
    <text evidence="11">The sequence shown here is derived from an EMBL/GenBank/DDBJ whole genome shotgun (WGS) entry which is preliminary data.</text>
</comment>
<dbReference type="SMART" id="SM00232">
    <property type="entry name" value="JAB_MPN"/>
    <property type="match status" value="1"/>
</dbReference>
<dbReference type="OrthoDB" id="3640at2759"/>
<dbReference type="GO" id="GO:0140492">
    <property type="term" value="F:metal-dependent deubiquitinase activity"/>
    <property type="evidence" value="ECO:0007669"/>
    <property type="project" value="InterPro"/>
</dbReference>
<evidence type="ECO:0000256" key="8">
    <source>
        <dbReference type="ARBA" id="ARBA00023049"/>
    </source>
</evidence>
<gene>
    <name evidence="11" type="ORF">MSAN_00257200</name>
</gene>
<organism evidence="11 12">
    <name type="scientific">Mycena sanguinolenta</name>
    <dbReference type="NCBI Taxonomy" id="230812"/>
    <lineage>
        <taxon>Eukaryota</taxon>
        <taxon>Fungi</taxon>
        <taxon>Dikarya</taxon>
        <taxon>Basidiomycota</taxon>
        <taxon>Agaricomycotina</taxon>
        <taxon>Agaricomycetes</taxon>
        <taxon>Agaricomycetidae</taxon>
        <taxon>Agaricales</taxon>
        <taxon>Marasmiineae</taxon>
        <taxon>Mycenaceae</taxon>
        <taxon>Mycena</taxon>
    </lineage>
</organism>
<reference evidence="11" key="1">
    <citation type="submission" date="2020-05" db="EMBL/GenBank/DDBJ databases">
        <title>Mycena genomes resolve the evolution of fungal bioluminescence.</title>
        <authorList>
            <person name="Tsai I.J."/>
        </authorList>
    </citation>
    <scope>NUCLEOTIDE SEQUENCE</scope>
    <source>
        <strain evidence="11">160909Yilan</strain>
    </source>
</reference>
<feature type="region of interest" description="Disordered" evidence="9">
    <location>
        <begin position="155"/>
        <end position="212"/>
    </location>
</feature>
<evidence type="ECO:0000256" key="3">
    <source>
        <dbReference type="ARBA" id="ARBA00022670"/>
    </source>
</evidence>
<dbReference type="PANTHER" id="PTHR12947">
    <property type="entry name" value="AMSH-LIKE PROTEASE"/>
    <property type="match status" value="1"/>
</dbReference>
<evidence type="ECO:0000256" key="6">
    <source>
        <dbReference type="ARBA" id="ARBA00022801"/>
    </source>
</evidence>
<feature type="compositionally biased region" description="Basic and acidic residues" evidence="9">
    <location>
        <begin position="671"/>
        <end position="688"/>
    </location>
</feature>
<name>A0A8H6ZG20_9AGAR</name>
<dbReference type="Proteomes" id="UP000623467">
    <property type="component" value="Unassembled WGS sequence"/>
</dbReference>
<keyword evidence="6" id="KW-0378">Hydrolase</keyword>
<dbReference type="AlphaFoldDB" id="A0A8H6ZG20"/>
<evidence type="ECO:0000256" key="1">
    <source>
        <dbReference type="ARBA" id="ARBA00001947"/>
    </source>
</evidence>
<dbReference type="Pfam" id="PF01398">
    <property type="entry name" value="JAB"/>
    <property type="match status" value="1"/>
</dbReference>
<keyword evidence="3" id="KW-0645">Protease</keyword>
<feature type="compositionally biased region" description="Low complexity" evidence="9">
    <location>
        <begin position="327"/>
        <end position="336"/>
    </location>
</feature>
<keyword evidence="5" id="KW-0833">Ubl conjugation pathway</keyword>
<dbReference type="Gene3D" id="3.40.140.10">
    <property type="entry name" value="Cytidine Deaminase, domain 2"/>
    <property type="match status" value="1"/>
</dbReference>
<feature type="compositionally biased region" description="Low complexity" evidence="9">
    <location>
        <begin position="155"/>
        <end position="192"/>
    </location>
</feature>
<feature type="compositionally biased region" description="Basic and acidic residues" evidence="9">
    <location>
        <begin position="193"/>
        <end position="208"/>
    </location>
</feature>
<dbReference type="SUPFAM" id="SSF102712">
    <property type="entry name" value="JAB1/MPN domain"/>
    <property type="match status" value="1"/>
</dbReference>
<dbReference type="GO" id="GO:0070536">
    <property type="term" value="P:protein K63-linked deubiquitination"/>
    <property type="evidence" value="ECO:0007669"/>
    <property type="project" value="InterPro"/>
</dbReference>
<comment type="similarity">
    <text evidence="2">Belongs to the peptidase M67C family.</text>
</comment>
<sequence>MPPPTRPATISELASAAAESHAPPGRDLKYYLRLAEQHRKAGLAYAARASAAGGSNTGSRSGAGNAEAMALDMERAFIELARAGTLVVETIPTHRDYAGELTGEQKANLTANGHDILENLGKLKGILVDRYERYTKSPAANSEAAKDAVPAFRAAAAAPPPTRQASTASAHARQQAHQQVHQQAQQLTAAEAARWRAQREQAAARDAEAGFPTYPGPASRGYAASIASGSASGSTSSLGGGSSGDYGTGGGSGGYKGGGQGQQPTYLSSASQAAVAAAARAAAAGGSSSAASSYASPASGSSGAFATSALSASSASGPVPLAVPVSLAGSSSTTSSTGGGLAAVPPSFGRPNPSPYGDESRKGRDSGQGGGYTYPSSAGVSFPTPSISVAAPSPSLSSTSHPTTATSPHSTSPATSSPTYNSPSHPVYPSPASTYSGSSYAPGGGGRGGAPYTPAPGPMPLRPPAAQQEEWESDWASSPSVSAAASDAEDGPHPSISYPSPHGRPSTGGSTGRPADDVTASMKRLNVAPDAHTHIDGLPTPSRAHVAYPALARNMSTHQRTQGYIPGPGAWGAPAVPLLPQSQAQDENIAGVGASAWQMYGTGTTSTTLAQAQAAIGAARAAANAPGGVAGYSTAFSPPPLPIKLHSRPEPAPAPVPSSSRPPPQSQSQPRVEREPSRRHGSTDDTPRRNGKPKLRTVMLPQATLPRFLAIASGNTARNLETCGLLLGREVVVGGGRDPTSSSPRTRYVVETLLIPKQHATSDTCTMDEEEGVLGFTEERGLITLGWIHTHPSQSCFMSSVDLHTHASFQCMLPESFAVVCAPKSDPSFGIFRLTDPPGLETVLKCTAKQAFHPHPDVPIYTDADKGHVQMRDAALEIVDLR</sequence>
<feature type="compositionally biased region" description="Pro residues" evidence="9">
    <location>
        <begin position="650"/>
        <end position="665"/>
    </location>
</feature>
<dbReference type="PROSITE" id="PS50249">
    <property type="entry name" value="MPN"/>
    <property type="match status" value="1"/>
</dbReference>
<dbReference type="Gene3D" id="1.20.58.80">
    <property type="entry name" value="Phosphotransferase system, lactose/cellobiose-type IIA subunit"/>
    <property type="match status" value="1"/>
</dbReference>
<evidence type="ECO:0000256" key="4">
    <source>
        <dbReference type="ARBA" id="ARBA00022723"/>
    </source>
</evidence>
<keyword evidence="8" id="KW-0482">Metalloprotease</keyword>
<evidence type="ECO:0000259" key="10">
    <source>
        <dbReference type="PROSITE" id="PS50249"/>
    </source>
</evidence>
<dbReference type="GO" id="GO:0046872">
    <property type="term" value="F:metal ion binding"/>
    <property type="evidence" value="ECO:0007669"/>
    <property type="project" value="UniProtKB-KW"/>
</dbReference>
<feature type="region of interest" description="Disordered" evidence="9">
    <location>
        <begin position="327"/>
        <end position="517"/>
    </location>
</feature>
<comment type="cofactor">
    <cofactor evidence="1">
        <name>Zn(2+)</name>
        <dbReference type="ChEBI" id="CHEBI:29105"/>
    </cofactor>
</comment>
<feature type="region of interest" description="Disordered" evidence="9">
    <location>
        <begin position="640"/>
        <end position="699"/>
    </location>
</feature>
<dbReference type="PANTHER" id="PTHR12947:SF13">
    <property type="entry name" value="FI19924P1"/>
    <property type="match status" value="1"/>
</dbReference>
<dbReference type="InterPro" id="IPR000555">
    <property type="entry name" value="JAMM/MPN+_dom"/>
</dbReference>
<evidence type="ECO:0000256" key="5">
    <source>
        <dbReference type="ARBA" id="ARBA00022786"/>
    </source>
</evidence>
<feature type="domain" description="MPN" evidence="10">
    <location>
        <begin position="697"/>
        <end position="840"/>
    </location>
</feature>
<evidence type="ECO:0000256" key="2">
    <source>
        <dbReference type="ARBA" id="ARBA00010981"/>
    </source>
</evidence>
<accession>A0A8H6ZG20</accession>
<dbReference type="InterPro" id="IPR037518">
    <property type="entry name" value="MPN"/>
</dbReference>
<proteinExistence type="inferred from homology"/>
<feature type="compositionally biased region" description="Low complexity" evidence="9">
    <location>
        <begin position="383"/>
        <end position="441"/>
    </location>
</feature>
<protein>
    <submittedName>
        <fullName evidence="11">MPN domain-containing protein</fullName>
    </submittedName>
</protein>
<evidence type="ECO:0000313" key="11">
    <source>
        <dbReference type="EMBL" id="KAF7378315.1"/>
    </source>
</evidence>
<evidence type="ECO:0000256" key="9">
    <source>
        <dbReference type="SAM" id="MobiDB-lite"/>
    </source>
</evidence>
<feature type="compositionally biased region" description="Pro residues" evidence="9">
    <location>
        <begin position="453"/>
        <end position="463"/>
    </location>
</feature>
<dbReference type="CDD" id="cd08066">
    <property type="entry name" value="MPN_AMSH_like"/>
    <property type="match status" value="1"/>
</dbReference>
<keyword evidence="4" id="KW-0479">Metal-binding</keyword>
<dbReference type="InterPro" id="IPR044098">
    <property type="entry name" value="STAMBP/STALP-like_MPN"/>
</dbReference>
<dbReference type="GO" id="GO:0006508">
    <property type="term" value="P:proteolysis"/>
    <property type="evidence" value="ECO:0007669"/>
    <property type="project" value="UniProtKB-KW"/>
</dbReference>
<feature type="compositionally biased region" description="Low complexity" evidence="9">
    <location>
        <begin position="474"/>
        <end position="486"/>
    </location>
</feature>
<keyword evidence="7" id="KW-0862">Zinc</keyword>
<keyword evidence="12" id="KW-1185">Reference proteome</keyword>